<comment type="subcellular location">
    <subcellularLocation>
        <location evidence="1 7">Endoplasmic reticulum membrane</location>
        <topology evidence="1 7">Multi-pass membrane protein</topology>
    </subcellularLocation>
</comment>
<evidence type="ECO:0000256" key="1">
    <source>
        <dbReference type="ARBA" id="ARBA00004477"/>
    </source>
</evidence>
<dbReference type="PANTHER" id="PTHR11009">
    <property type="entry name" value="DER1-LIKE PROTEIN, DERLIN"/>
    <property type="match status" value="1"/>
</dbReference>
<dbReference type="RefSeq" id="XP_002555183.1">
    <property type="nucleotide sequence ID" value="XM_002555137.1"/>
</dbReference>
<dbReference type="AlphaFoldDB" id="C5DLT5"/>
<evidence type="ECO:0000256" key="5">
    <source>
        <dbReference type="ARBA" id="ARBA00022989"/>
    </source>
</evidence>
<evidence type="ECO:0000256" key="3">
    <source>
        <dbReference type="ARBA" id="ARBA00022692"/>
    </source>
</evidence>
<dbReference type="FunCoup" id="C5DLT5">
    <property type="interactions" value="523"/>
</dbReference>
<protein>
    <recommendedName>
        <fullName evidence="7">Derlin</fullName>
    </recommendedName>
</protein>
<dbReference type="OrthoDB" id="19102at2759"/>
<organism evidence="8 9">
    <name type="scientific">Lachancea thermotolerans (strain ATCC 56472 / CBS 6340 / NRRL Y-8284)</name>
    <name type="common">Yeast</name>
    <name type="synonym">Kluyveromyces thermotolerans</name>
    <dbReference type="NCBI Taxonomy" id="559295"/>
    <lineage>
        <taxon>Eukaryota</taxon>
        <taxon>Fungi</taxon>
        <taxon>Dikarya</taxon>
        <taxon>Ascomycota</taxon>
        <taxon>Saccharomycotina</taxon>
        <taxon>Saccharomycetes</taxon>
        <taxon>Saccharomycetales</taxon>
        <taxon>Saccharomycetaceae</taxon>
        <taxon>Lachancea</taxon>
    </lineage>
</organism>
<sequence length="349" mass="39256">MISVVRLYLETTTSNRVLSNTSISSLLIARENHQTLQMAVPKKQSNSNELAQVVSQIPPVTRTLLAGVVAMTIVSSMGIVPREWLLFFLYPTFMKLQLWRMYTSCFLLPMDKMAAVFWMYNLYSYSSHLENAHFYSKNNVDYLFLLWSLIGAIVVSVTALRLDLSYNLTNSFMGALACIWSIKNWNVTFMFYGLFPLKGKYDPLFQLFLAFVFENHPGGFMLTLIGYCVGYLYVCLDTRTLGPLYGYIAGKTSSYGLADCGHFRAPWWFSAVCEFFGKSKHKVNVIIDKTTSYQGQGHRLGSEKAAAADAARVAAARAERFKTTTVQTNHKTTASGFFPGKGQRVGSKD</sequence>
<comment type="similarity">
    <text evidence="2 7">Belongs to the derlin family.</text>
</comment>
<dbReference type="InterPro" id="IPR035952">
    <property type="entry name" value="Rhomboid-like_sf"/>
</dbReference>
<dbReference type="GO" id="GO:0005789">
    <property type="term" value="C:endoplasmic reticulum membrane"/>
    <property type="evidence" value="ECO:0007669"/>
    <property type="project" value="UniProtKB-SubCell"/>
</dbReference>
<feature type="transmembrane region" description="Helical" evidence="7">
    <location>
        <begin position="140"/>
        <end position="160"/>
    </location>
</feature>
<feature type="transmembrane region" description="Helical" evidence="7">
    <location>
        <begin position="64"/>
        <end position="89"/>
    </location>
</feature>
<feature type="transmembrane region" description="Helical" evidence="7">
    <location>
        <begin position="101"/>
        <end position="120"/>
    </location>
</feature>
<keyword evidence="5 7" id="KW-1133">Transmembrane helix</keyword>
<gene>
    <name evidence="8" type="ordered locus">KLTH0G03322g</name>
</gene>
<dbReference type="Proteomes" id="UP000002036">
    <property type="component" value="Chromosome G"/>
</dbReference>
<dbReference type="EMBL" id="CU928171">
    <property type="protein sequence ID" value="CAR24746.1"/>
    <property type="molecule type" value="Genomic_DNA"/>
</dbReference>
<evidence type="ECO:0000256" key="6">
    <source>
        <dbReference type="ARBA" id="ARBA00023136"/>
    </source>
</evidence>
<dbReference type="SUPFAM" id="SSF144091">
    <property type="entry name" value="Rhomboid-like"/>
    <property type="match status" value="1"/>
</dbReference>
<proteinExistence type="inferred from homology"/>
<dbReference type="HOGENOM" id="CLU_059047_0_0_1"/>
<dbReference type="KEGG" id="lth:KLTH0G03322g"/>
<evidence type="ECO:0000313" key="8">
    <source>
        <dbReference type="EMBL" id="CAR24746.1"/>
    </source>
</evidence>
<dbReference type="InterPro" id="IPR007599">
    <property type="entry name" value="DER1"/>
</dbReference>
<dbReference type="GO" id="GO:0006950">
    <property type="term" value="P:response to stress"/>
    <property type="evidence" value="ECO:0007669"/>
    <property type="project" value="UniProtKB-ARBA"/>
</dbReference>
<reference evidence="8 9" key="1">
    <citation type="journal article" date="2009" name="Genome Res.">
        <title>Comparative genomics of protoploid Saccharomycetaceae.</title>
        <authorList>
            <consortium name="The Genolevures Consortium"/>
            <person name="Souciet J.-L."/>
            <person name="Dujon B."/>
            <person name="Gaillardin C."/>
            <person name="Johnston M."/>
            <person name="Baret P.V."/>
            <person name="Cliften P."/>
            <person name="Sherman D.J."/>
            <person name="Weissenbach J."/>
            <person name="Westhof E."/>
            <person name="Wincker P."/>
            <person name="Jubin C."/>
            <person name="Poulain J."/>
            <person name="Barbe V."/>
            <person name="Segurens B."/>
            <person name="Artiguenave F."/>
            <person name="Anthouard V."/>
            <person name="Vacherie B."/>
            <person name="Val M.-E."/>
            <person name="Fulton R.S."/>
            <person name="Minx P."/>
            <person name="Wilson R."/>
            <person name="Durrens P."/>
            <person name="Jean G."/>
            <person name="Marck C."/>
            <person name="Martin T."/>
            <person name="Nikolski M."/>
            <person name="Rolland T."/>
            <person name="Seret M.-L."/>
            <person name="Casaregola S."/>
            <person name="Despons L."/>
            <person name="Fairhead C."/>
            <person name="Fischer G."/>
            <person name="Lafontaine I."/>
            <person name="Leh V."/>
            <person name="Lemaire M."/>
            <person name="de Montigny J."/>
            <person name="Neuveglise C."/>
            <person name="Thierry A."/>
            <person name="Blanc-Lenfle I."/>
            <person name="Bleykasten C."/>
            <person name="Diffels J."/>
            <person name="Fritsch E."/>
            <person name="Frangeul L."/>
            <person name="Goeffon A."/>
            <person name="Jauniaux N."/>
            <person name="Kachouri-Lafond R."/>
            <person name="Payen C."/>
            <person name="Potier S."/>
            <person name="Pribylova L."/>
            <person name="Ozanne C."/>
            <person name="Richard G.-F."/>
            <person name="Sacerdot C."/>
            <person name="Straub M.-L."/>
            <person name="Talla E."/>
        </authorList>
    </citation>
    <scope>NUCLEOTIDE SEQUENCE [LARGE SCALE GENOMIC DNA]</scope>
    <source>
        <strain evidence="9">ATCC 56472 / CBS 6340 / NRRL Y-8284</strain>
    </source>
</reference>
<name>C5DLT5_LACTC</name>
<feature type="transmembrane region" description="Helical" evidence="7">
    <location>
        <begin position="215"/>
        <end position="234"/>
    </location>
</feature>
<evidence type="ECO:0000256" key="4">
    <source>
        <dbReference type="ARBA" id="ARBA00022824"/>
    </source>
</evidence>
<evidence type="ECO:0000256" key="7">
    <source>
        <dbReference type="RuleBase" id="RU363059"/>
    </source>
</evidence>
<keyword evidence="6 7" id="KW-0472">Membrane</keyword>
<accession>C5DLT5</accession>
<dbReference type="InParanoid" id="C5DLT5"/>
<feature type="transmembrane region" description="Helical" evidence="7">
    <location>
        <begin position="172"/>
        <end position="195"/>
    </location>
</feature>
<keyword evidence="9" id="KW-1185">Reference proteome</keyword>
<evidence type="ECO:0000313" key="9">
    <source>
        <dbReference type="Proteomes" id="UP000002036"/>
    </source>
</evidence>
<dbReference type="OMA" id="TYGVACF"/>
<dbReference type="STRING" id="559295.C5DLT5"/>
<evidence type="ECO:0000256" key="2">
    <source>
        <dbReference type="ARBA" id="ARBA00008917"/>
    </source>
</evidence>
<keyword evidence="3 7" id="KW-0812">Transmembrane</keyword>
<dbReference type="GeneID" id="8293447"/>
<comment type="function">
    <text evidence="7">May be involved in the degradation of misfolded endoplasmic reticulum (ER) luminal proteins.</text>
</comment>
<dbReference type="Pfam" id="PF04511">
    <property type="entry name" value="DER1"/>
    <property type="match status" value="1"/>
</dbReference>
<keyword evidence="4 7" id="KW-0256">Endoplasmic reticulum</keyword>
<dbReference type="eggNOG" id="KOG0858">
    <property type="taxonomic scope" value="Eukaryota"/>
</dbReference>